<dbReference type="EMBL" id="JBHSGD010000006">
    <property type="protein sequence ID" value="MFC4652873.1"/>
    <property type="molecule type" value="Genomic_DNA"/>
</dbReference>
<dbReference type="Proteomes" id="UP001595987">
    <property type="component" value="Unassembled WGS sequence"/>
</dbReference>
<reference evidence="2" key="1">
    <citation type="journal article" date="2019" name="Int. J. Syst. Evol. Microbiol.">
        <title>The Global Catalogue of Microorganisms (GCM) 10K type strain sequencing project: providing services to taxonomists for standard genome sequencing and annotation.</title>
        <authorList>
            <consortium name="The Broad Institute Genomics Platform"/>
            <consortium name="The Broad Institute Genome Sequencing Center for Infectious Disease"/>
            <person name="Wu L."/>
            <person name="Ma J."/>
        </authorList>
    </citation>
    <scope>NUCLEOTIDE SEQUENCE [LARGE SCALE GENOMIC DNA]</scope>
    <source>
        <strain evidence="2">CCUG 63287</strain>
    </source>
</reference>
<dbReference type="RefSeq" id="WP_213536884.1">
    <property type="nucleotide sequence ID" value="NZ_BOVQ01000010.1"/>
</dbReference>
<keyword evidence="2" id="KW-1185">Reference proteome</keyword>
<organism evidence="1 2">
    <name type="scientific">Lactococcus nasutitermitis</name>
    <dbReference type="NCBI Taxonomy" id="1652957"/>
    <lineage>
        <taxon>Bacteria</taxon>
        <taxon>Bacillati</taxon>
        <taxon>Bacillota</taxon>
        <taxon>Bacilli</taxon>
        <taxon>Lactobacillales</taxon>
        <taxon>Streptococcaceae</taxon>
        <taxon>Lactococcus</taxon>
    </lineage>
</organism>
<evidence type="ECO:0000313" key="2">
    <source>
        <dbReference type="Proteomes" id="UP001595987"/>
    </source>
</evidence>
<evidence type="ECO:0000313" key="1">
    <source>
        <dbReference type="EMBL" id="MFC4652873.1"/>
    </source>
</evidence>
<sequence length="114" mass="12648">MEMTWTRASFRRRSIKKKIILATVLLSFGIAGTVFASAQIFVVGGWNTAYTDRFSPTIGQAKGYDNAKINKIHYSWVKLGSKEGVSSVVLSNKISYAKVIGAWNAPLNGWYVKL</sequence>
<name>A0ABV9JDS0_9LACT</name>
<accession>A0ABV9JDS0</accession>
<proteinExistence type="predicted"/>
<protein>
    <submittedName>
        <fullName evidence="1">Uncharacterized protein</fullName>
    </submittedName>
</protein>
<gene>
    <name evidence="1" type="ORF">ACFO26_08110</name>
</gene>
<comment type="caution">
    <text evidence="1">The sequence shown here is derived from an EMBL/GenBank/DDBJ whole genome shotgun (WGS) entry which is preliminary data.</text>
</comment>